<dbReference type="Proteomes" id="UP000653644">
    <property type="component" value="Unassembled WGS sequence"/>
</dbReference>
<evidence type="ECO:0000313" key="3">
    <source>
        <dbReference type="Proteomes" id="UP000653644"/>
    </source>
</evidence>
<feature type="compositionally biased region" description="Polar residues" evidence="1">
    <location>
        <begin position="94"/>
        <end position="103"/>
    </location>
</feature>
<evidence type="ECO:0000256" key="1">
    <source>
        <dbReference type="SAM" id="MobiDB-lite"/>
    </source>
</evidence>
<organism evidence="2 3">
    <name type="scientific">Streptomyces canarius</name>
    <dbReference type="NCBI Taxonomy" id="285453"/>
    <lineage>
        <taxon>Bacteria</taxon>
        <taxon>Bacillati</taxon>
        <taxon>Actinomycetota</taxon>
        <taxon>Actinomycetes</taxon>
        <taxon>Kitasatosporales</taxon>
        <taxon>Streptomycetaceae</taxon>
        <taxon>Streptomyces</taxon>
    </lineage>
</organism>
<proteinExistence type="predicted"/>
<feature type="region of interest" description="Disordered" evidence="1">
    <location>
        <begin position="43"/>
        <end position="103"/>
    </location>
</feature>
<comment type="caution">
    <text evidence="2">The sequence shown here is derived from an EMBL/GenBank/DDBJ whole genome shotgun (WGS) entry which is preliminary data.</text>
</comment>
<dbReference type="EMBL" id="BMVN01000035">
    <property type="protein sequence ID" value="GHA55180.1"/>
    <property type="molecule type" value="Genomic_DNA"/>
</dbReference>
<sequence>MEPDVNKVYNGRLPSWVCFPPGVTVRPPGGGTTSVRATWSVTVPSGNSGSSAAAPAGVTRTHSGPARVRTPRSTSAGYEGSRGTAVTFRRASASRATTCSTDGSRYRATRQGLPSPGIGQCALRVAACASSAA</sequence>
<name>A0ABQ3D3U5_9ACTN</name>
<gene>
    <name evidence="2" type="ORF">GCM10010345_69720</name>
</gene>
<evidence type="ECO:0000313" key="2">
    <source>
        <dbReference type="EMBL" id="GHA55180.1"/>
    </source>
</evidence>
<keyword evidence="3" id="KW-1185">Reference proteome</keyword>
<feature type="compositionally biased region" description="Low complexity" evidence="1">
    <location>
        <begin position="44"/>
        <end position="57"/>
    </location>
</feature>
<reference evidence="3" key="1">
    <citation type="journal article" date="2019" name="Int. J. Syst. Evol. Microbiol.">
        <title>The Global Catalogue of Microorganisms (GCM) 10K type strain sequencing project: providing services to taxonomists for standard genome sequencing and annotation.</title>
        <authorList>
            <consortium name="The Broad Institute Genomics Platform"/>
            <consortium name="The Broad Institute Genome Sequencing Center for Infectious Disease"/>
            <person name="Wu L."/>
            <person name="Ma J."/>
        </authorList>
    </citation>
    <scope>NUCLEOTIDE SEQUENCE [LARGE SCALE GENOMIC DNA]</scope>
    <source>
        <strain evidence="3">JCM 4733</strain>
    </source>
</reference>
<protein>
    <submittedName>
        <fullName evidence="2">Uncharacterized protein</fullName>
    </submittedName>
</protein>
<accession>A0ABQ3D3U5</accession>